<protein>
    <submittedName>
        <fullName evidence="2">NAD(P)-dependent dehydrogenase, short-chain alcohol dehydrogenase family</fullName>
    </submittedName>
</protein>
<dbReference type="Pfam" id="PF00106">
    <property type="entry name" value="adh_short"/>
    <property type="match status" value="1"/>
</dbReference>
<dbReference type="EMBL" id="FQYU01000013">
    <property type="protein sequence ID" value="SHJ93548.1"/>
    <property type="molecule type" value="Genomic_DNA"/>
</dbReference>
<dbReference type="SUPFAM" id="SSF51735">
    <property type="entry name" value="NAD(P)-binding Rossmann-fold domains"/>
    <property type="match status" value="1"/>
</dbReference>
<proteinExistence type="predicted"/>
<accession>A0A1M6NCT3</accession>
<dbReference type="GO" id="GO:0016491">
    <property type="term" value="F:oxidoreductase activity"/>
    <property type="evidence" value="ECO:0007669"/>
    <property type="project" value="UniProtKB-KW"/>
</dbReference>
<keyword evidence="1" id="KW-0560">Oxidoreductase</keyword>
<dbReference type="STRING" id="192903.SAMN04488513_11311"/>
<evidence type="ECO:0000256" key="1">
    <source>
        <dbReference type="ARBA" id="ARBA00023002"/>
    </source>
</evidence>
<dbReference type="InterPro" id="IPR002347">
    <property type="entry name" value="SDR_fam"/>
</dbReference>
<dbReference type="CDD" id="cd05327">
    <property type="entry name" value="retinol-DH_like_SDR_c_like"/>
    <property type="match status" value="1"/>
</dbReference>
<dbReference type="AlphaFoldDB" id="A0A1M6NCT3"/>
<dbReference type="OrthoDB" id="597510at2"/>
<sequence length="317" mass="34740">MSSKNQFGKQGWTPDRIGSLKGKTFVITGTTSGTGFEAAKILLSKQAKVVMLNRNPKKAADTLATLKQELGNAIDVTNIQMDLASLASVRKAAEGIKNTVARIDALMCNAAIAQVPKQTFTVDGFESQLGVNHYGNFLLQALLYPQIEASNGRIVVVGSMGYNLGIKTIQFDDMNWDKNYSPNGVYSQSKLAQIMCVYELQDRLKQAGNTKVKAYACHPGASSTSLIKTSGSLLTRFVWQIMKLTPMVQSAEKGAYPELMCATEPDLDQEGFYGPTGKNYWTGPVGECKLEPHAKDKPVLEKLWELSERETGVQWNL</sequence>
<gene>
    <name evidence="2" type="ORF">SAMN04488513_11311</name>
</gene>
<reference evidence="3" key="1">
    <citation type="submission" date="2016-11" db="EMBL/GenBank/DDBJ databases">
        <authorList>
            <person name="Varghese N."/>
            <person name="Submissions S."/>
        </authorList>
    </citation>
    <scope>NUCLEOTIDE SEQUENCE [LARGE SCALE GENOMIC DNA]</scope>
    <source>
        <strain evidence="3">DSM 19858</strain>
    </source>
</reference>
<dbReference type="InterPro" id="IPR036291">
    <property type="entry name" value="NAD(P)-bd_dom_sf"/>
</dbReference>
<dbReference type="Gene3D" id="3.40.50.720">
    <property type="entry name" value="NAD(P)-binding Rossmann-like Domain"/>
    <property type="match status" value="1"/>
</dbReference>
<dbReference type="PRINTS" id="PR00081">
    <property type="entry name" value="GDHRDH"/>
</dbReference>
<evidence type="ECO:0000313" key="2">
    <source>
        <dbReference type="EMBL" id="SHJ93548.1"/>
    </source>
</evidence>
<dbReference type="RefSeq" id="WP_072995480.1">
    <property type="nucleotide sequence ID" value="NZ_FQYU01000013.1"/>
</dbReference>
<organism evidence="2 3">
    <name type="scientific">Pseudozobellia thermophila</name>
    <dbReference type="NCBI Taxonomy" id="192903"/>
    <lineage>
        <taxon>Bacteria</taxon>
        <taxon>Pseudomonadati</taxon>
        <taxon>Bacteroidota</taxon>
        <taxon>Flavobacteriia</taxon>
        <taxon>Flavobacteriales</taxon>
        <taxon>Flavobacteriaceae</taxon>
        <taxon>Pseudozobellia</taxon>
    </lineage>
</organism>
<dbReference type="PANTHER" id="PTHR43157">
    <property type="entry name" value="PHOSPHATIDYLINOSITOL-GLYCAN BIOSYNTHESIS CLASS F PROTEIN-RELATED"/>
    <property type="match status" value="1"/>
</dbReference>
<keyword evidence="3" id="KW-1185">Reference proteome</keyword>
<evidence type="ECO:0000313" key="3">
    <source>
        <dbReference type="Proteomes" id="UP000184543"/>
    </source>
</evidence>
<name>A0A1M6NCT3_9FLAO</name>
<dbReference type="Proteomes" id="UP000184543">
    <property type="component" value="Unassembled WGS sequence"/>
</dbReference>
<dbReference type="PANTHER" id="PTHR43157:SF31">
    <property type="entry name" value="PHOSPHATIDYLINOSITOL-GLYCAN BIOSYNTHESIS CLASS F PROTEIN"/>
    <property type="match status" value="1"/>
</dbReference>